<sequence>MVVSVTGTAPAWDAAMEAELLRRIDGKTKPVGSLGAVETIAAAVARTRRSLTPRLEACDLTIFAADHGIAREGVSAYPQAVTRQMVLNFLAGGAAANVMSRALGVGFRVVDAGIAGEPIDHPALISRRIGPGTRSFLDGPAMTVAELDAALDAGRALGADGVADAVAFGEMGIGNTSAAALVAHKLTGTPLADLVGRGTGLADAGLERKRVTLEGAAARTAPVLDPRAALAEYGGFEVAMMAGAMLGGAAAGRVVLVDGFIAAVAALAAVAIDPAARGPMIFAHRSAERGHGAVLASLAAEPILDLGLRLGEGTGALLAWPIVKASAAMLSEMSSFETAGVSGPA</sequence>
<dbReference type="Pfam" id="PF02277">
    <property type="entry name" value="DBI_PRT"/>
    <property type="match status" value="1"/>
</dbReference>
<evidence type="ECO:0000256" key="9">
    <source>
        <dbReference type="ARBA" id="ARBA00047340"/>
    </source>
</evidence>
<dbReference type="RefSeq" id="WP_184146578.1">
    <property type="nucleotide sequence ID" value="NZ_JACHFM010000001.1"/>
</dbReference>
<dbReference type="GO" id="GO:0009236">
    <property type="term" value="P:cobalamin biosynthetic process"/>
    <property type="evidence" value="ECO:0007669"/>
    <property type="project" value="UniProtKB-UniRule"/>
</dbReference>
<evidence type="ECO:0000256" key="7">
    <source>
        <dbReference type="ARBA" id="ARBA00022679"/>
    </source>
</evidence>
<evidence type="ECO:0000256" key="6">
    <source>
        <dbReference type="ARBA" id="ARBA00022676"/>
    </source>
</evidence>
<dbReference type="InterPro" id="IPR023195">
    <property type="entry name" value="Nict_dMeBzImd_PRibTrfase_N"/>
</dbReference>
<evidence type="ECO:0000256" key="4">
    <source>
        <dbReference type="ARBA" id="ARBA00015486"/>
    </source>
</evidence>
<keyword evidence="6 10" id="KW-0328">Glycosyltransferase</keyword>
<evidence type="ECO:0000313" key="12">
    <source>
        <dbReference type="Proteomes" id="UP000549457"/>
    </source>
</evidence>
<gene>
    <name evidence="10" type="primary">cobT</name>
    <name evidence="11" type="ORF">HNP73_000388</name>
</gene>
<dbReference type="SUPFAM" id="SSF52733">
    <property type="entry name" value="Nicotinate mononucleotide:5,6-dimethylbenzimidazole phosphoribosyltransferase (CobT)"/>
    <property type="match status" value="1"/>
</dbReference>
<keyword evidence="7 10" id="KW-0808">Transferase</keyword>
<dbReference type="PANTHER" id="PTHR43463">
    <property type="entry name" value="NICOTINATE-NUCLEOTIDE--DIMETHYLBENZIMIDAZOLE PHOSPHORIBOSYLTRANSFERASE"/>
    <property type="match status" value="1"/>
</dbReference>
<dbReference type="GO" id="GO:0008939">
    <property type="term" value="F:nicotinate-nucleotide-dimethylbenzimidazole phosphoribosyltransferase activity"/>
    <property type="evidence" value="ECO:0007669"/>
    <property type="project" value="UniProtKB-UniRule"/>
</dbReference>
<dbReference type="EC" id="2.4.2.21" evidence="3 10"/>
<accession>A0A840SF52</accession>
<feature type="active site" description="Proton acceptor" evidence="10">
    <location>
        <position position="312"/>
    </location>
</feature>
<comment type="caution">
    <text evidence="11">The sequence shown here is derived from an EMBL/GenBank/DDBJ whole genome shotgun (WGS) entry which is preliminary data.</text>
</comment>
<organism evidence="11 12">
    <name type="scientific">Amaricoccus macauensis</name>
    <dbReference type="NCBI Taxonomy" id="57001"/>
    <lineage>
        <taxon>Bacteria</taxon>
        <taxon>Pseudomonadati</taxon>
        <taxon>Pseudomonadota</taxon>
        <taxon>Alphaproteobacteria</taxon>
        <taxon>Rhodobacterales</taxon>
        <taxon>Paracoccaceae</taxon>
        <taxon>Amaricoccus</taxon>
    </lineage>
</organism>
<dbReference type="NCBIfam" id="TIGR03160">
    <property type="entry name" value="cobT_DBIPRT"/>
    <property type="match status" value="1"/>
</dbReference>
<keyword evidence="12" id="KW-1185">Reference proteome</keyword>
<dbReference type="InterPro" id="IPR003200">
    <property type="entry name" value="Nict_dMeBzImd_PRibTrfase"/>
</dbReference>
<dbReference type="CDD" id="cd02439">
    <property type="entry name" value="DMB-PRT_CobT"/>
    <property type="match status" value="1"/>
</dbReference>
<dbReference type="EMBL" id="JACHFM010000001">
    <property type="protein sequence ID" value="MBB5220467.1"/>
    <property type="molecule type" value="Genomic_DNA"/>
</dbReference>
<evidence type="ECO:0000256" key="8">
    <source>
        <dbReference type="ARBA" id="ARBA00030686"/>
    </source>
</evidence>
<dbReference type="PANTHER" id="PTHR43463:SF1">
    <property type="entry name" value="NICOTINATE-NUCLEOTIDE--DIMETHYLBENZIMIDAZOLE PHOSPHORIBOSYLTRANSFERASE"/>
    <property type="match status" value="1"/>
</dbReference>
<evidence type="ECO:0000256" key="5">
    <source>
        <dbReference type="ARBA" id="ARBA00022573"/>
    </source>
</evidence>
<comment type="catalytic activity">
    <reaction evidence="9 10">
        <text>5,6-dimethylbenzimidazole + nicotinate beta-D-ribonucleotide = alpha-ribazole 5'-phosphate + nicotinate + H(+)</text>
        <dbReference type="Rhea" id="RHEA:11196"/>
        <dbReference type="ChEBI" id="CHEBI:15378"/>
        <dbReference type="ChEBI" id="CHEBI:15890"/>
        <dbReference type="ChEBI" id="CHEBI:32544"/>
        <dbReference type="ChEBI" id="CHEBI:57502"/>
        <dbReference type="ChEBI" id="CHEBI:57918"/>
        <dbReference type="EC" id="2.4.2.21"/>
    </reaction>
</comment>
<reference evidence="11 12" key="1">
    <citation type="submission" date="2020-08" db="EMBL/GenBank/DDBJ databases">
        <title>Genomic Encyclopedia of Type Strains, Phase IV (KMG-IV): sequencing the most valuable type-strain genomes for metagenomic binning, comparative biology and taxonomic classification.</title>
        <authorList>
            <person name="Goeker M."/>
        </authorList>
    </citation>
    <scope>NUCLEOTIDE SEQUENCE [LARGE SCALE GENOMIC DNA]</scope>
    <source>
        <strain evidence="11 12">DSM 101730</strain>
    </source>
</reference>
<dbReference type="InterPro" id="IPR036087">
    <property type="entry name" value="Nict_dMeBzImd_PRibTrfase_sf"/>
</dbReference>
<protein>
    <recommendedName>
        <fullName evidence="4 10">Nicotinate-nucleotide--dimethylbenzimidazole phosphoribosyltransferase</fullName>
        <shortName evidence="10">NN:DBI PRT</shortName>
        <ecNumber evidence="3 10">2.4.2.21</ecNumber>
    </recommendedName>
    <alternativeName>
        <fullName evidence="8 10">N(1)-alpha-phosphoribosyltransferase</fullName>
    </alternativeName>
</protein>
<evidence type="ECO:0000256" key="3">
    <source>
        <dbReference type="ARBA" id="ARBA00011991"/>
    </source>
</evidence>
<dbReference type="AlphaFoldDB" id="A0A840SF52"/>
<dbReference type="Proteomes" id="UP000549457">
    <property type="component" value="Unassembled WGS sequence"/>
</dbReference>
<keyword evidence="5 10" id="KW-0169">Cobalamin biosynthesis</keyword>
<evidence type="ECO:0000256" key="10">
    <source>
        <dbReference type="HAMAP-Rule" id="MF_00230"/>
    </source>
</evidence>
<evidence type="ECO:0000313" key="11">
    <source>
        <dbReference type="EMBL" id="MBB5220467.1"/>
    </source>
</evidence>
<comment type="similarity">
    <text evidence="2 10">Belongs to the CobT family.</text>
</comment>
<proteinExistence type="inferred from homology"/>
<dbReference type="NCBIfam" id="NF000996">
    <property type="entry name" value="PRK00105.1"/>
    <property type="match status" value="1"/>
</dbReference>
<evidence type="ECO:0000256" key="2">
    <source>
        <dbReference type="ARBA" id="ARBA00007110"/>
    </source>
</evidence>
<dbReference type="HAMAP" id="MF_00230">
    <property type="entry name" value="CobT"/>
    <property type="match status" value="1"/>
</dbReference>
<name>A0A840SF52_9RHOB</name>
<dbReference type="UniPathway" id="UPA00061">
    <property type="reaction ID" value="UER00516"/>
</dbReference>
<dbReference type="Gene3D" id="1.10.1610.10">
    <property type="match status" value="1"/>
</dbReference>
<dbReference type="InterPro" id="IPR017846">
    <property type="entry name" value="Nict_dMeBzImd_PRibTrfase_bact"/>
</dbReference>
<dbReference type="Gene3D" id="3.40.50.10210">
    <property type="match status" value="1"/>
</dbReference>
<comment type="function">
    <text evidence="10">Catalyzes the synthesis of alpha-ribazole-5'-phosphate from nicotinate mononucleotide (NAMN) and 5,6-dimethylbenzimidazole (DMB).</text>
</comment>
<evidence type="ECO:0000256" key="1">
    <source>
        <dbReference type="ARBA" id="ARBA00005049"/>
    </source>
</evidence>
<comment type="pathway">
    <text evidence="1 10">Nucleoside biosynthesis; alpha-ribazole biosynthesis; alpha-ribazole from 5,6-dimethylbenzimidazole: step 1/2.</text>
</comment>